<evidence type="ECO:0000256" key="1">
    <source>
        <dbReference type="ARBA" id="ARBA00000826"/>
    </source>
</evidence>
<evidence type="ECO:0000256" key="5">
    <source>
        <dbReference type="ARBA" id="ARBA00022679"/>
    </source>
</evidence>
<comment type="similarity">
    <text evidence="2">Belongs to the glycosyl hydrolase 13 family. GlgB subfamily.</text>
</comment>
<dbReference type="InterPro" id="IPR014756">
    <property type="entry name" value="Ig_E-set"/>
</dbReference>
<evidence type="ECO:0000259" key="8">
    <source>
        <dbReference type="SMART" id="SM00642"/>
    </source>
</evidence>
<dbReference type="SUPFAM" id="SSF51011">
    <property type="entry name" value="Glycosyl hydrolase domain"/>
    <property type="match status" value="1"/>
</dbReference>
<keyword evidence="6" id="KW-0732">Signal</keyword>
<evidence type="ECO:0000256" key="2">
    <source>
        <dbReference type="ARBA" id="ARBA00009000"/>
    </source>
</evidence>
<dbReference type="EMBL" id="CH479183">
    <property type="protein sequence ID" value="EDW36215.1"/>
    <property type="molecule type" value="Genomic_DNA"/>
</dbReference>
<dbReference type="InterPro" id="IPR013780">
    <property type="entry name" value="Glyco_hydro_b"/>
</dbReference>
<dbReference type="FunFam" id="3.20.20.80:FF:000001">
    <property type="entry name" value="1,4-alpha-glucan branching enzyme"/>
    <property type="match status" value="1"/>
</dbReference>
<reference evidence="9 10" key="1">
    <citation type="journal article" date="2007" name="Nature">
        <title>Evolution of genes and genomes on the Drosophila phylogeny.</title>
        <authorList>
            <consortium name="Drosophila 12 Genomes Consortium"/>
            <person name="Clark A.G."/>
            <person name="Eisen M.B."/>
            <person name="Smith D.R."/>
            <person name="Bergman C.M."/>
            <person name="Oliver B."/>
            <person name="Markow T.A."/>
            <person name="Kaufman T.C."/>
            <person name="Kellis M."/>
            <person name="Gelbart W."/>
            <person name="Iyer V.N."/>
            <person name="Pollard D.A."/>
            <person name="Sackton T.B."/>
            <person name="Larracuente A.M."/>
            <person name="Singh N.D."/>
            <person name="Abad J.P."/>
            <person name="Abt D.N."/>
            <person name="Adryan B."/>
            <person name="Aguade M."/>
            <person name="Akashi H."/>
            <person name="Anderson W.W."/>
            <person name="Aquadro C.F."/>
            <person name="Ardell D.H."/>
            <person name="Arguello R."/>
            <person name="Artieri C.G."/>
            <person name="Barbash D.A."/>
            <person name="Barker D."/>
            <person name="Barsanti P."/>
            <person name="Batterham P."/>
            <person name="Batzoglou S."/>
            <person name="Begun D."/>
            <person name="Bhutkar A."/>
            <person name="Blanco E."/>
            <person name="Bosak S.A."/>
            <person name="Bradley R.K."/>
            <person name="Brand A.D."/>
            <person name="Brent M.R."/>
            <person name="Brooks A.N."/>
            <person name="Brown R.H."/>
            <person name="Butlin R.K."/>
            <person name="Caggese C."/>
            <person name="Calvi B.R."/>
            <person name="Bernardo de Carvalho A."/>
            <person name="Caspi A."/>
            <person name="Castrezana S."/>
            <person name="Celniker S.E."/>
            <person name="Chang J.L."/>
            <person name="Chapple C."/>
            <person name="Chatterji S."/>
            <person name="Chinwalla A."/>
            <person name="Civetta A."/>
            <person name="Clifton S.W."/>
            <person name="Comeron J.M."/>
            <person name="Costello J.C."/>
            <person name="Coyne J.A."/>
            <person name="Daub J."/>
            <person name="David R.G."/>
            <person name="Delcher A.L."/>
            <person name="Delehaunty K."/>
            <person name="Do C.B."/>
            <person name="Ebling H."/>
            <person name="Edwards K."/>
            <person name="Eickbush T."/>
            <person name="Evans J.D."/>
            <person name="Filipski A."/>
            <person name="Findeiss S."/>
            <person name="Freyhult E."/>
            <person name="Fulton L."/>
            <person name="Fulton R."/>
            <person name="Garcia A.C."/>
            <person name="Gardiner A."/>
            <person name="Garfield D.A."/>
            <person name="Garvin B.E."/>
            <person name="Gibson G."/>
            <person name="Gilbert D."/>
            <person name="Gnerre S."/>
            <person name="Godfrey J."/>
            <person name="Good R."/>
            <person name="Gotea V."/>
            <person name="Gravely B."/>
            <person name="Greenberg A.J."/>
            <person name="Griffiths-Jones S."/>
            <person name="Gross S."/>
            <person name="Guigo R."/>
            <person name="Gustafson E.A."/>
            <person name="Haerty W."/>
            <person name="Hahn M.W."/>
            <person name="Halligan D.L."/>
            <person name="Halpern A.L."/>
            <person name="Halter G.M."/>
            <person name="Han M.V."/>
            <person name="Heger A."/>
            <person name="Hillier L."/>
            <person name="Hinrichs A.S."/>
            <person name="Holmes I."/>
            <person name="Hoskins R.A."/>
            <person name="Hubisz M.J."/>
            <person name="Hultmark D."/>
            <person name="Huntley M.A."/>
            <person name="Jaffe D.B."/>
            <person name="Jagadeeshan S."/>
            <person name="Jeck W.R."/>
            <person name="Johnson J."/>
            <person name="Jones C.D."/>
            <person name="Jordan W.C."/>
            <person name="Karpen G.H."/>
            <person name="Kataoka E."/>
            <person name="Keightley P.D."/>
            <person name="Kheradpour P."/>
            <person name="Kirkness E.F."/>
            <person name="Koerich L.B."/>
            <person name="Kristiansen K."/>
            <person name="Kudrna D."/>
            <person name="Kulathinal R.J."/>
            <person name="Kumar S."/>
            <person name="Kwok R."/>
            <person name="Lander E."/>
            <person name="Langley C.H."/>
            <person name="Lapoint R."/>
            <person name="Lazzaro B.P."/>
            <person name="Lee S.J."/>
            <person name="Levesque L."/>
            <person name="Li R."/>
            <person name="Lin C.F."/>
            <person name="Lin M.F."/>
            <person name="Lindblad-Toh K."/>
            <person name="Llopart A."/>
            <person name="Long M."/>
            <person name="Low L."/>
            <person name="Lozovsky E."/>
            <person name="Lu J."/>
            <person name="Luo M."/>
            <person name="Machado C.A."/>
            <person name="Makalowski W."/>
            <person name="Marzo M."/>
            <person name="Matsuda M."/>
            <person name="Matzkin L."/>
            <person name="McAllister B."/>
            <person name="McBride C.S."/>
            <person name="McKernan B."/>
            <person name="McKernan K."/>
            <person name="Mendez-Lago M."/>
            <person name="Minx P."/>
            <person name="Mollenhauer M.U."/>
            <person name="Montooth K."/>
            <person name="Mount S.M."/>
            <person name="Mu X."/>
            <person name="Myers E."/>
            <person name="Negre B."/>
            <person name="Newfeld S."/>
            <person name="Nielsen R."/>
            <person name="Noor M.A."/>
            <person name="O'Grady P."/>
            <person name="Pachter L."/>
            <person name="Papaceit M."/>
            <person name="Parisi M.J."/>
            <person name="Parisi M."/>
            <person name="Parts L."/>
            <person name="Pedersen J.S."/>
            <person name="Pesole G."/>
            <person name="Phillippy A.M."/>
            <person name="Ponting C.P."/>
            <person name="Pop M."/>
            <person name="Porcelli D."/>
            <person name="Powell J.R."/>
            <person name="Prohaska S."/>
            <person name="Pruitt K."/>
            <person name="Puig M."/>
            <person name="Quesneville H."/>
            <person name="Ram K.R."/>
            <person name="Rand D."/>
            <person name="Rasmussen M.D."/>
            <person name="Reed L.K."/>
            <person name="Reenan R."/>
            <person name="Reily A."/>
            <person name="Remington K.A."/>
            <person name="Rieger T.T."/>
            <person name="Ritchie M.G."/>
            <person name="Robin C."/>
            <person name="Rogers Y.H."/>
            <person name="Rohde C."/>
            <person name="Rozas J."/>
            <person name="Rubenfield M.J."/>
            <person name="Ruiz A."/>
            <person name="Russo S."/>
            <person name="Salzberg S.L."/>
            <person name="Sanchez-Gracia A."/>
            <person name="Saranga D.J."/>
            <person name="Sato H."/>
            <person name="Schaeffer S.W."/>
            <person name="Schatz M.C."/>
            <person name="Schlenke T."/>
            <person name="Schwartz R."/>
            <person name="Segarra C."/>
            <person name="Singh R.S."/>
            <person name="Sirot L."/>
            <person name="Sirota M."/>
            <person name="Sisneros N.B."/>
            <person name="Smith C.D."/>
            <person name="Smith T.F."/>
            <person name="Spieth J."/>
            <person name="Stage D.E."/>
            <person name="Stark A."/>
            <person name="Stephan W."/>
            <person name="Strausberg R.L."/>
            <person name="Strempel S."/>
            <person name="Sturgill D."/>
            <person name="Sutton G."/>
            <person name="Sutton G.G."/>
            <person name="Tao W."/>
            <person name="Teichmann S."/>
            <person name="Tobari Y.N."/>
            <person name="Tomimura Y."/>
            <person name="Tsolas J.M."/>
            <person name="Valente V.L."/>
            <person name="Venter E."/>
            <person name="Venter J.C."/>
            <person name="Vicario S."/>
            <person name="Vieira F.G."/>
            <person name="Vilella A.J."/>
            <person name="Villasante A."/>
            <person name="Walenz B."/>
            <person name="Wang J."/>
            <person name="Wasserman M."/>
            <person name="Watts T."/>
            <person name="Wilson D."/>
            <person name="Wilson R.K."/>
            <person name="Wing R.A."/>
            <person name="Wolfner M.F."/>
            <person name="Wong A."/>
            <person name="Wong G.K."/>
            <person name="Wu C.I."/>
            <person name="Wu G."/>
            <person name="Yamamoto D."/>
            <person name="Yang H.P."/>
            <person name="Yang S.P."/>
            <person name="Yorke J.A."/>
            <person name="Yoshida K."/>
            <person name="Zdobnov E."/>
            <person name="Zhang P."/>
            <person name="Zhang Y."/>
            <person name="Zimin A.V."/>
            <person name="Baldwin J."/>
            <person name="Abdouelleil A."/>
            <person name="Abdulkadir J."/>
            <person name="Abebe A."/>
            <person name="Abera B."/>
            <person name="Abreu J."/>
            <person name="Acer S.C."/>
            <person name="Aftuck L."/>
            <person name="Alexander A."/>
            <person name="An P."/>
            <person name="Anderson E."/>
            <person name="Anderson S."/>
            <person name="Arachi H."/>
            <person name="Azer M."/>
            <person name="Bachantsang P."/>
            <person name="Barry A."/>
            <person name="Bayul T."/>
            <person name="Berlin A."/>
            <person name="Bessette D."/>
            <person name="Bloom T."/>
            <person name="Blye J."/>
            <person name="Boguslavskiy L."/>
            <person name="Bonnet C."/>
            <person name="Boukhgalter B."/>
            <person name="Bourzgui I."/>
            <person name="Brown A."/>
            <person name="Cahill P."/>
            <person name="Channer S."/>
            <person name="Cheshatsang Y."/>
            <person name="Chuda L."/>
            <person name="Citroen M."/>
            <person name="Collymore A."/>
            <person name="Cooke P."/>
            <person name="Costello M."/>
            <person name="D'Aco K."/>
            <person name="Daza R."/>
            <person name="De Haan G."/>
            <person name="DeGray S."/>
            <person name="DeMaso C."/>
            <person name="Dhargay N."/>
            <person name="Dooley K."/>
            <person name="Dooley E."/>
            <person name="Doricent M."/>
            <person name="Dorje P."/>
            <person name="Dorjee K."/>
            <person name="Dupes A."/>
            <person name="Elong R."/>
            <person name="Falk J."/>
            <person name="Farina A."/>
            <person name="Faro S."/>
            <person name="Ferguson D."/>
            <person name="Fisher S."/>
            <person name="Foley C.D."/>
            <person name="Franke A."/>
            <person name="Friedrich D."/>
            <person name="Gadbois L."/>
            <person name="Gearin G."/>
            <person name="Gearin C.R."/>
            <person name="Giannoukos G."/>
            <person name="Goode T."/>
            <person name="Graham J."/>
            <person name="Grandbois E."/>
            <person name="Grewal S."/>
            <person name="Gyaltsen K."/>
            <person name="Hafez N."/>
            <person name="Hagos B."/>
            <person name="Hall J."/>
            <person name="Henson C."/>
            <person name="Hollinger A."/>
            <person name="Honan T."/>
            <person name="Huard M.D."/>
            <person name="Hughes L."/>
            <person name="Hurhula B."/>
            <person name="Husby M.E."/>
            <person name="Kamat A."/>
            <person name="Kanga B."/>
            <person name="Kashin S."/>
            <person name="Khazanovich D."/>
            <person name="Kisner P."/>
            <person name="Lance K."/>
            <person name="Lara M."/>
            <person name="Lee W."/>
            <person name="Lennon N."/>
            <person name="Letendre F."/>
            <person name="LeVine R."/>
            <person name="Lipovsky A."/>
            <person name="Liu X."/>
            <person name="Liu J."/>
            <person name="Liu S."/>
            <person name="Lokyitsang T."/>
            <person name="Lokyitsang Y."/>
            <person name="Lubonja R."/>
            <person name="Lui A."/>
            <person name="MacDonald P."/>
            <person name="Magnisalis V."/>
            <person name="Maru K."/>
            <person name="Matthews C."/>
            <person name="McCusker W."/>
            <person name="McDonough S."/>
            <person name="Mehta T."/>
            <person name="Meldrim J."/>
            <person name="Meneus L."/>
            <person name="Mihai O."/>
            <person name="Mihalev A."/>
            <person name="Mihova T."/>
            <person name="Mittelman R."/>
            <person name="Mlenga V."/>
            <person name="Montmayeur A."/>
            <person name="Mulrain L."/>
            <person name="Navidi A."/>
            <person name="Naylor J."/>
            <person name="Negash T."/>
            <person name="Nguyen T."/>
            <person name="Nguyen N."/>
            <person name="Nicol R."/>
            <person name="Norbu C."/>
            <person name="Norbu N."/>
            <person name="Novod N."/>
            <person name="O'Neill B."/>
            <person name="Osman S."/>
            <person name="Markiewicz E."/>
            <person name="Oyono O.L."/>
            <person name="Patti C."/>
            <person name="Phunkhang P."/>
            <person name="Pierre F."/>
            <person name="Priest M."/>
            <person name="Raghuraman S."/>
            <person name="Rege F."/>
            <person name="Reyes R."/>
            <person name="Rise C."/>
            <person name="Rogov P."/>
            <person name="Ross K."/>
            <person name="Ryan E."/>
            <person name="Settipalli S."/>
            <person name="Shea T."/>
            <person name="Sherpa N."/>
            <person name="Shi L."/>
            <person name="Shih D."/>
            <person name="Sparrow T."/>
            <person name="Spaulding J."/>
            <person name="Stalker J."/>
            <person name="Stange-Thomann N."/>
            <person name="Stavropoulos S."/>
            <person name="Stone C."/>
            <person name="Strader C."/>
            <person name="Tesfaye S."/>
            <person name="Thomson T."/>
            <person name="Thoulutsang Y."/>
            <person name="Thoulutsang D."/>
            <person name="Topham K."/>
            <person name="Topping I."/>
            <person name="Tsamla T."/>
            <person name="Vassiliev H."/>
            <person name="Vo A."/>
            <person name="Wangchuk T."/>
            <person name="Wangdi T."/>
            <person name="Weiand M."/>
            <person name="Wilkinson J."/>
            <person name="Wilson A."/>
            <person name="Yadav S."/>
            <person name="Young G."/>
            <person name="Yu Q."/>
            <person name="Zembek L."/>
            <person name="Zhong D."/>
            <person name="Zimmer A."/>
            <person name="Zwirko Z."/>
            <person name="Jaffe D.B."/>
            <person name="Alvarez P."/>
            <person name="Brockman W."/>
            <person name="Butler J."/>
            <person name="Chin C."/>
            <person name="Gnerre S."/>
            <person name="Grabherr M."/>
            <person name="Kleber M."/>
            <person name="Mauceli E."/>
            <person name="MacCallum I."/>
        </authorList>
    </citation>
    <scope>NUCLEOTIDE SEQUENCE [LARGE SCALE GENOMIC DNA]</scope>
    <source>
        <strain evidence="10">MSH-3 / Tucson 14011-0111.49</strain>
    </source>
</reference>
<dbReference type="InterPro" id="IPR017853">
    <property type="entry name" value="GH"/>
</dbReference>
<dbReference type="InterPro" id="IPR037439">
    <property type="entry name" value="Branching_enzy"/>
</dbReference>
<dbReference type="FunFam" id="2.60.40.10:FF:002266">
    <property type="entry name" value="1,4-alpha-glucan-branching enzyme"/>
    <property type="match status" value="1"/>
</dbReference>
<dbReference type="PANTHER" id="PTHR43651">
    <property type="entry name" value="1,4-ALPHA-GLUCAN-BRANCHING ENZYME"/>
    <property type="match status" value="1"/>
</dbReference>
<dbReference type="EC" id="2.4.1.18" evidence="3"/>
<dbReference type="GO" id="GO:0006879">
    <property type="term" value="P:intracellular iron ion homeostasis"/>
    <property type="evidence" value="ECO:0007669"/>
    <property type="project" value="EnsemblMetazoa"/>
</dbReference>
<dbReference type="SUPFAM" id="SSF81296">
    <property type="entry name" value="E set domains"/>
    <property type="match status" value="1"/>
</dbReference>
<name>B4GI95_DROPE</name>
<dbReference type="GO" id="GO:0043169">
    <property type="term" value="F:cation binding"/>
    <property type="evidence" value="ECO:0007669"/>
    <property type="project" value="InterPro"/>
</dbReference>
<dbReference type="Pfam" id="PF02922">
    <property type="entry name" value="CBM_48"/>
    <property type="match status" value="1"/>
</dbReference>
<dbReference type="HOGENOM" id="CLU_011131_2_2_1"/>
<evidence type="ECO:0000256" key="7">
    <source>
        <dbReference type="ARBA" id="ARBA00060592"/>
    </source>
</evidence>
<dbReference type="Gene3D" id="2.60.40.10">
    <property type="entry name" value="Immunoglobulins"/>
    <property type="match status" value="1"/>
</dbReference>
<evidence type="ECO:0000256" key="4">
    <source>
        <dbReference type="ARBA" id="ARBA00022676"/>
    </source>
</evidence>
<dbReference type="Proteomes" id="UP000008744">
    <property type="component" value="Unassembled WGS sequence"/>
</dbReference>
<keyword evidence="5" id="KW-0808">Transferase</keyword>
<dbReference type="OMA" id="YEMHLGS"/>
<evidence type="ECO:0000256" key="3">
    <source>
        <dbReference type="ARBA" id="ARBA00012541"/>
    </source>
</evidence>
<dbReference type="OrthoDB" id="196493at2759"/>
<dbReference type="InterPro" id="IPR006047">
    <property type="entry name" value="GH13_cat_dom"/>
</dbReference>
<dbReference type="GO" id="GO:0003844">
    <property type="term" value="F:1,4-alpha-glucan branching enzyme activity"/>
    <property type="evidence" value="ECO:0007669"/>
    <property type="project" value="UniProtKB-EC"/>
</dbReference>
<dbReference type="AlphaFoldDB" id="B4GI95"/>
<sequence length="745" mass="85714">MGDAMKLKVKDIETLFSTDGYLRPFEREIRRRVRITLEANSAAASPHLRVCQHQRYQSLGTDPRPCCCLQCLTLMVKPVAVEEDVTSVLLNAYATLGAPSFMGHGVLQEWLDKINQGDGGMDQFTQGYKYYGLHFQPDNSVIAREWAPGAKNVYLAGDFNNWHWESHPFKKLEFGKWELHLPPNADGSPQIKHLSEIKIIIRNHSDHLLDRLSPWAKYVVQPPKEANQGVNYKQYVWQPPESERYQRQHSRPARPKSLRIYECHVGIASQEPRVGTYDEFADRIVPRIKRQGYNCIQVMAIMEHAYYASFGYQVTSFYAASSRCGNPEQLKRMIDVAHSHGLYVLLDVVHSHASKNVQDGLNQFDGTNSCFFHDGARGEHSLWDSRLFNYVEYEVLRFLLSNLRWWHDEYNFDGYPGFSGDYNEYFGLNVDTDVLNYLGLANHMLHTLDPEVITIAEDVSGMPTLCRPVSEGGIGFDYRLGMAIPDKWIELLKEQSDDQWSMGDVVHTLTNRRWMENTVAYAESHDQALVGDKTIAFWLMDKEMYTHMSTQSDSSLIIDRGLALHKMIRLITHALGGEAYLNFMGNEFGHPEWLDFPRVGNNDSYHYARRQWNLVDDNMLKYKYLNEFDRAMNEAEQRYGWLHSGPAYVSWKHEGDKIIAFERAGLVFVFNFHIHQSFTGYRVGTNWAGTYQAVLSSDDPRFGGHNRIDGNVKHRSDPEGYAGRSNFIEVYSPSRTAVVYARVSD</sequence>
<dbReference type="PIRSF" id="PIRSF000463">
    <property type="entry name" value="GlgB"/>
    <property type="match status" value="1"/>
</dbReference>
<dbReference type="Gene3D" id="3.20.20.80">
    <property type="entry name" value="Glycosidases"/>
    <property type="match status" value="1"/>
</dbReference>
<dbReference type="GO" id="GO:0005978">
    <property type="term" value="P:glycogen biosynthetic process"/>
    <property type="evidence" value="ECO:0007669"/>
    <property type="project" value="InterPro"/>
</dbReference>
<dbReference type="eggNOG" id="KOG0470">
    <property type="taxonomic scope" value="Eukaryota"/>
</dbReference>
<dbReference type="Pfam" id="PF00128">
    <property type="entry name" value="Alpha-amylase"/>
    <property type="match status" value="1"/>
</dbReference>
<dbReference type="CDD" id="cd02854">
    <property type="entry name" value="E_set_GBE_euk_N"/>
    <property type="match status" value="1"/>
</dbReference>
<keyword evidence="4" id="KW-0328">Glycosyltransferase</keyword>
<dbReference type="InterPro" id="IPR004193">
    <property type="entry name" value="Glyco_hydro_13_N"/>
</dbReference>
<protein>
    <recommendedName>
        <fullName evidence="3">1,4-alpha-glucan branching enzyme</fullName>
        <ecNumber evidence="3">2.4.1.18</ecNumber>
    </recommendedName>
</protein>
<organism evidence="10">
    <name type="scientific">Drosophila persimilis</name>
    <name type="common">Fruit fly</name>
    <dbReference type="NCBI Taxonomy" id="7234"/>
    <lineage>
        <taxon>Eukaryota</taxon>
        <taxon>Metazoa</taxon>
        <taxon>Ecdysozoa</taxon>
        <taxon>Arthropoda</taxon>
        <taxon>Hexapoda</taxon>
        <taxon>Insecta</taxon>
        <taxon>Pterygota</taxon>
        <taxon>Neoptera</taxon>
        <taxon>Endopterygota</taxon>
        <taxon>Diptera</taxon>
        <taxon>Brachycera</taxon>
        <taxon>Muscomorpha</taxon>
        <taxon>Ephydroidea</taxon>
        <taxon>Drosophilidae</taxon>
        <taxon>Drosophila</taxon>
        <taxon>Sophophora</taxon>
    </lineage>
</organism>
<dbReference type="SMR" id="B4GI95"/>
<gene>
    <name evidence="9" type="primary">Dper\GL16798</name>
    <name evidence="9" type="ORF">Dper_GL16798</name>
</gene>
<dbReference type="Gene3D" id="2.60.40.1180">
    <property type="entry name" value="Golgi alpha-mannosidase II"/>
    <property type="match status" value="1"/>
</dbReference>
<dbReference type="PhylomeDB" id="B4GI95"/>
<dbReference type="GO" id="GO:0005737">
    <property type="term" value="C:cytoplasm"/>
    <property type="evidence" value="ECO:0007669"/>
    <property type="project" value="TreeGrafter"/>
</dbReference>
<evidence type="ECO:0000313" key="9">
    <source>
        <dbReference type="EMBL" id="EDW36215.1"/>
    </source>
</evidence>
<dbReference type="Pfam" id="PF02806">
    <property type="entry name" value="Alpha-amylase_C"/>
    <property type="match status" value="1"/>
</dbReference>
<accession>B4GI95</accession>
<dbReference type="SUPFAM" id="SSF51445">
    <property type="entry name" value="(Trans)glycosidases"/>
    <property type="match status" value="1"/>
</dbReference>
<evidence type="ECO:0000256" key="6">
    <source>
        <dbReference type="ARBA" id="ARBA00022729"/>
    </source>
</evidence>
<dbReference type="FunFam" id="2.60.40.1180:FF:000003">
    <property type="entry name" value="1,4-alpha-glucan-branching enzyme, chloroplastic/amyloplastic"/>
    <property type="match status" value="1"/>
</dbReference>
<dbReference type="STRING" id="7234.B4GI95"/>
<keyword evidence="10" id="KW-1185">Reference proteome</keyword>
<evidence type="ECO:0000313" key="10">
    <source>
        <dbReference type="Proteomes" id="UP000008744"/>
    </source>
</evidence>
<comment type="catalytic activity">
    <reaction evidence="1">
        <text>Transfers a segment of a (1-&gt;4)-alpha-D-glucan chain to a primary hydroxy group in a similar glucan chain.</text>
        <dbReference type="EC" id="2.4.1.18"/>
    </reaction>
</comment>
<dbReference type="InterPro" id="IPR006048">
    <property type="entry name" value="A-amylase/branching_C"/>
</dbReference>
<dbReference type="GO" id="GO:0004553">
    <property type="term" value="F:hydrolase activity, hydrolyzing O-glycosyl compounds"/>
    <property type="evidence" value="ECO:0007669"/>
    <property type="project" value="InterPro"/>
</dbReference>
<comment type="pathway">
    <text evidence="7">Glycan biosynthesis.</text>
</comment>
<dbReference type="InterPro" id="IPR013783">
    <property type="entry name" value="Ig-like_fold"/>
</dbReference>
<proteinExistence type="inferred from homology"/>
<dbReference type="CDD" id="cd11321">
    <property type="entry name" value="AmyAc_bac_euk_BE"/>
    <property type="match status" value="1"/>
</dbReference>
<feature type="domain" description="Glycosyl hydrolase family 13 catalytic" evidence="8">
    <location>
        <begin position="274"/>
        <end position="629"/>
    </location>
</feature>
<dbReference type="SMART" id="SM00642">
    <property type="entry name" value="Aamy"/>
    <property type="match status" value="1"/>
</dbReference>
<dbReference type="PANTHER" id="PTHR43651:SF3">
    <property type="entry name" value="1,4-ALPHA-GLUCAN-BRANCHING ENZYME"/>
    <property type="match status" value="1"/>
</dbReference>